<evidence type="ECO:0000259" key="2">
    <source>
        <dbReference type="Pfam" id="PF00144"/>
    </source>
</evidence>
<keyword evidence="4" id="KW-1185">Reference proteome</keyword>
<evidence type="ECO:0000313" key="4">
    <source>
        <dbReference type="Proteomes" id="UP000199400"/>
    </source>
</evidence>
<dbReference type="InterPro" id="IPR012338">
    <property type="entry name" value="Beta-lactam/transpept-like"/>
</dbReference>
<dbReference type="Gene3D" id="3.40.710.10">
    <property type="entry name" value="DD-peptidase/beta-lactamase superfamily"/>
    <property type="match status" value="1"/>
</dbReference>
<sequence>MVSLDVMAPMNEPRGAARRALALTALLAAACKPAPTAPPSPASAAAQAPSPAPEAAMRVRHDAPPVFADPRRRERLAAAFPELRRRVEAFAADEELPGLAAGVVIDGELALFVGAGVADLDSGAPVTEHTVFRVASITKVFTATAILALRDQGRLSLDDPASRHLPELERLVYPTADARRITIRDLLLHTSGLPRLGDFIYTDPHDPPDRAEIVDSLEQFGLRSDPAASHSYSNLGFSLLGLVIEGVAGDAYPRVIDRTLLQPLGLEHAAWSPAGAGPRLATGYTRKPVGFVRQEHWNHGASAGAGGLYLDTADLARFAAFHLDAWPARDGLETGPVRRSSLREMARAGHVMGFQVHTPTTEPRVELGAQGLSWSVTQDCRFEHVLAHTGGTDGYRSALRLLPQRGVGVVLLANRTAAPIDRLAADLLAVLDDTGALARREAVPSPALAAAVERVTGLVTAWDAERARPLASLHFERSGGLKQLEQELAWARATVGTCGDWSRTRTTAPDHAGYAATCERGQLALEIRVTTSRSPGLAGIDVAARGVPADPRIAAAARQSVELLTNWDPERFAALFSRQYAREGFRQFLARANPERASCSLGEVEAVRPASATFKLRCGSRELRLVAGKLDGDGRLQQFSISSAPRDRCDRPREQADEE</sequence>
<name>A0A1I1ZG99_9BACT</name>
<organism evidence="3 4">
    <name type="scientific">Nannocystis exedens</name>
    <dbReference type="NCBI Taxonomy" id="54"/>
    <lineage>
        <taxon>Bacteria</taxon>
        <taxon>Pseudomonadati</taxon>
        <taxon>Myxococcota</taxon>
        <taxon>Polyangia</taxon>
        <taxon>Nannocystales</taxon>
        <taxon>Nannocystaceae</taxon>
        <taxon>Nannocystis</taxon>
    </lineage>
</organism>
<dbReference type="InterPro" id="IPR001466">
    <property type="entry name" value="Beta-lactam-related"/>
</dbReference>
<dbReference type="InterPro" id="IPR050491">
    <property type="entry name" value="AmpC-like"/>
</dbReference>
<feature type="region of interest" description="Disordered" evidence="1">
    <location>
        <begin position="34"/>
        <end position="70"/>
    </location>
</feature>
<evidence type="ECO:0000256" key="1">
    <source>
        <dbReference type="SAM" id="MobiDB-lite"/>
    </source>
</evidence>
<gene>
    <name evidence="3" type="ORF">SAMN02745121_03809</name>
</gene>
<dbReference type="AlphaFoldDB" id="A0A1I1ZG99"/>
<dbReference type="EMBL" id="FOMX01000011">
    <property type="protein sequence ID" value="SFE30602.1"/>
    <property type="molecule type" value="Genomic_DNA"/>
</dbReference>
<dbReference type="SUPFAM" id="SSF56601">
    <property type="entry name" value="beta-lactamase/transpeptidase-like"/>
    <property type="match status" value="1"/>
</dbReference>
<dbReference type="Pfam" id="PF00144">
    <property type="entry name" value="Beta-lactamase"/>
    <property type="match status" value="1"/>
</dbReference>
<dbReference type="PANTHER" id="PTHR46825:SF8">
    <property type="entry name" value="BETA-LACTAMASE-RELATED"/>
    <property type="match status" value="1"/>
</dbReference>
<feature type="compositionally biased region" description="Low complexity" evidence="1">
    <location>
        <begin position="42"/>
        <end position="56"/>
    </location>
</feature>
<dbReference type="Proteomes" id="UP000199400">
    <property type="component" value="Unassembled WGS sequence"/>
</dbReference>
<reference evidence="4" key="1">
    <citation type="submission" date="2016-10" db="EMBL/GenBank/DDBJ databases">
        <authorList>
            <person name="Varghese N."/>
            <person name="Submissions S."/>
        </authorList>
    </citation>
    <scope>NUCLEOTIDE SEQUENCE [LARGE SCALE GENOMIC DNA]</scope>
    <source>
        <strain evidence="4">ATCC 25963</strain>
    </source>
</reference>
<dbReference type="OrthoDB" id="5705574at2"/>
<feature type="compositionally biased region" description="Basic and acidic residues" evidence="1">
    <location>
        <begin position="57"/>
        <end position="70"/>
    </location>
</feature>
<dbReference type="PANTHER" id="PTHR46825">
    <property type="entry name" value="D-ALANYL-D-ALANINE-CARBOXYPEPTIDASE/ENDOPEPTIDASE AMPH"/>
    <property type="match status" value="1"/>
</dbReference>
<proteinExistence type="predicted"/>
<dbReference type="STRING" id="54.SAMN02745121_03809"/>
<protein>
    <submittedName>
        <fullName evidence="3">CubicO group peptidase, beta-lactamase class C family</fullName>
    </submittedName>
</protein>
<accession>A0A1I1ZG99</accession>
<feature type="domain" description="Beta-lactamase-related" evidence="2">
    <location>
        <begin position="83"/>
        <end position="427"/>
    </location>
</feature>
<evidence type="ECO:0000313" key="3">
    <source>
        <dbReference type="EMBL" id="SFE30602.1"/>
    </source>
</evidence>